<gene>
    <name evidence="3" type="ORF">CG710_021205</name>
</gene>
<feature type="domain" description="Calcineurin-like phosphoesterase" evidence="2">
    <location>
        <begin position="1"/>
        <end position="189"/>
    </location>
</feature>
<dbReference type="Gene3D" id="3.60.21.10">
    <property type="match status" value="1"/>
</dbReference>
<keyword evidence="3" id="KW-0269">Exonuclease</keyword>
<sequence length="361" mass="41954">MRIIHCADLHLDSKMETNLTSEQAKERRYEILSTFENMVEYAIKNEVKIVIIAGDLFDTAQNQQKTIKNRVLNAIRNAGNIDFLYLQGNHDKDDFFKSLSKRPDNLKLFCQEWSGYTYDNVVITGIEFGKEDNSGIYSELILNENEINIVVMHGQISGYRTDNKGELIWLNALQNKYIDYLALGHIHEYKCEKLDYRGVYCYSGCLEGRGFDECGKKGFVVLDIENHQITSKFISQTKRTLHEIHVNLTNMIDSDKIIEKVENAIQEIPTKDLLKVVLEGEILEETEIDSSYIEQKMKSRYYFFKIVDKTELKIDYLKYENDISLKGEFIRKVKSLNTTEEEKSKIIMMGIRALVGKEVKE</sequence>
<dbReference type="GO" id="GO:0004527">
    <property type="term" value="F:exonuclease activity"/>
    <property type="evidence" value="ECO:0007669"/>
    <property type="project" value="UniProtKB-KW"/>
</dbReference>
<organism evidence="3 4">
    <name type="scientific">Lachnotalea glycerini</name>
    <dbReference type="NCBI Taxonomy" id="1763509"/>
    <lineage>
        <taxon>Bacteria</taxon>
        <taxon>Bacillati</taxon>
        <taxon>Bacillota</taxon>
        <taxon>Clostridia</taxon>
        <taxon>Lachnospirales</taxon>
        <taxon>Lachnospiraceae</taxon>
        <taxon>Lachnotalea</taxon>
    </lineage>
</organism>
<dbReference type="InterPro" id="IPR029052">
    <property type="entry name" value="Metallo-depent_PP-like"/>
</dbReference>
<keyword evidence="4" id="KW-1185">Reference proteome</keyword>
<dbReference type="Pfam" id="PF00149">
    <property type="entry name" value="Metallophos"/>
    <property type="match status" value="1"/>
</dbReference>
<keyword evidence="1" id="KW-0378">Hydrolase</keyword>
<accession>A0A371J2Z7</accession>
<protein>
    <submittedName>
        <fullName evidence="3">DNA repair exonuclease</fullName>
    </submittedName>
</protein>
<evidence type="ECO:0000313" key="4">
    <source>
        <dbReference type="Proteomes" id="UP000216411"/>
    </source>
</evidence>
<evidence type="ECO:0000259" key="2">
    <source>
        <dbReference type="Pfam" id="PF00149"/>
    </source>
</evidence>
<dbReference type="Proteomes" id="UP000216411">
    <property type="component" value="Unassembled WGS sequence"/>
</dbReference>
<dbReference type="InterPro" id="IPR050535">
    <property type="entry name" value="DNA_Repair-Maintenance_Comp"/>
</dbReference>
<dbReference type="OrthoDB" id="9773856at2"/>
<dbReference type="InterPro" id="IPR004843">
    <property type="entry name" value="Calcineurin-like_PHP"/>
</dbReference>
<dbReference type="EMBL" id="NOKA02000123">
    <property type="protein sequence ID" value="RDY27038.1"/>
    <property type="molecule type" value="Genomic_DNA"/>
</dbReference>
<keyword evidence="3" id="KW-0540">Nuclease</keyword>
<dbReference type="AlphaFoldDB" id="A0A371J2Z7"/>
<evidence type="ECO:0000256" key="1">
    <source>
        <dbReference type="ARBA" id="ARBA00022801"/>
    </source>
</evidence>
<comment type="caution">
    <text evidence="3">The sequence shown here is derived from an EMBL/GenBank/DDBJ whole genome shotgun (WGS) entry which is preliminary data.</text>
</comment>
<name>A0A371J2Z7_9FIRM</name>
<dbReference type="RefSeq" id="WP_094377125.1">
    <property type="nucleotide sequence ID" value="NZ_NOKA02000123.1"/>
</dbReference>
<dbReference type="PANTHER" id="PTHR30337:SF7">
    <property type="entry name" value="PHOSPHOESTERASE"/>
    <property type="match status" value="1"/>
</dbReference>
<dbReference type="CDD" id="cd00840">
    <property type="entry name" value="MPP_Mre11_N"/>
    <property type="match status" value="1"/>
</dbReference>
<evidence type="ECO:0000313" key="3">
    <source>
        <dbReference type="EMBL" id="RDY27038.1"/>
    </source>
</evidence>
<dbReference type="PANTHER" id="PTHR30337">
    <property type="entry name" value="COMPONENT OF ATP-DEPENDENT DSDNA EXONUCLEASE"/>
    <property type="match status" value="1"/>
</dbReference>
<dbReference type="InterPro" id="IPR041796">
    <property type="entry name" value="Mre11_N"/>
</dbReference>
<reference evidence="3 4" key="1">
    <citation type="journal article" date="2017" name="Genome Announc.">
        <title>Draft Genome Sequence of a Sporulating and Motile Strain of Lachnotalea glycerini Isolated from Water in Quebec City, Canada.</title>
        <authorList>
            <person name="Maheux A.F."/>
            <person name="Boudreau D.K."/>
            <person name="Berube E."/>
            <person name="Boissinot M."/>
            <person name="Raymond F."/>
            <person name="Brodeur S."/>
            <person name="Corbeil J."/>
            <person name="Isabel S."/>
            <person name="Omar R.F."/>
            <person name="Bergeron M.G."/>
        </authorList>
    </citation>
    <scope>NUCLEOTIDE SEQUENCE [LARGE SCALE GENOMIC DNA]</scope>
    <source>
        <strain evidence="3 4">CCRI-19302</strain>
    </source>
</reference>
<dbReference type="SUPFAM" id="SSF56300">
    <property type="entry name" value="Metallo-dependent phosphatases"/>
    <property type="match status" value="1"/>
</dbReference>
<proteinExistence type="predicted"/>